<keyword evidence="5 7" id="KW-1133">Transmembrane helix</keyword>
<dbReference type="PANTHER" id="PTHR30589">
    <property type="entry name" value="PROLIPOPROTEIN DIACYLGLYCERYL TRANSFERASE"/>
    <property type="match status" value="1"/>
</dbReference>
<keyword evidence="3 7" id="KW-0808">Transferase</keyword>
<comment type="function">
    <text evidence="7">Catalyzes the transfer of the diacylglyceryl group from phosphatidylglycerol to the sulfhydryl group of the N-terminal cysteine of a prolipoprotein, the first step in the formation of mature lipoproteins.</text>
</comment>
<keyword evidence="4 7" id="KW-0812">Transmembrane</keyword>
<dbReference type="PANTHER" id="PTHR30589:SF0">
    <property type="entry name" value="PHOSPHATIDYLGLYCEROL--PROLIPOPROTEIN DIACYLGLYCERYL TRANSFERASE"/>
    <property type="match status" value="1"/>
</dbReference>
<dbReference type="GO" id="GO:0005886">
    <property type="term" value="C:plasma membrane"/>
    <property type="evidence" value="ECO:0007669"/>
    <property type="project" value="UniProtKB-SubCell"/>
</dbReference>
<evidence type="ECO:0000256" key="3">
    <source>
        <dbReference type="ARBA" id="ARBA00022679"/>
    </source>
</evidence>
<evidence type="ECO:0000256" key="1">
    <source>
        <dbReference type="ARBA" id="ARBA00007150"/>
    </source>
</evidence>
<dbReference type="OrthoDB" id="871140at2"/>
<dbReference type="EC" id="2.5.1.145" evidence="7"/>
<name>A0A0H5E7E0_9BACT</name>
<reference evidence="9" key="1">
    <citation type="submission" date="2015-06" db="EMBL/GenBank/DDBJ databases">
        <authorList>
            <person name="Bertelli C."/>
        </authorList>
    </citation>
    <scope>NUCLEOTIDE SEQUENCE [LARGE SCALE GENOMIC DNA]</scope>
    <source>
        <strain evidence="9">CRIB-30</strain>
    </source>
</reference>
<evidence type="ECO:0000256" key="6">
    <source>
        <dbReference type="ARBA" id="ARBA00023136"/>
    </source>
</evidence>
<keyword evidence="2 7" id="KW-1003">Cell membrane</keyword>
<comment type="catalytic activity">
    <reaction evidence="7">
        <text>L-cysteinyl-[prolipoprotein] + a 1,2-diacyl-sn-glycero-3-phospho-(1'-sn-glycerol) = an S-1,2-diacyl-sn-glyceryl-L-cysteinyl-[prolipoprotein] + sn-glycerol 1-phosphate + H(+)</text>
        <dbReference type="Rhea" id="RHEA:56712"/>
        <dbReference type="Rhea" id="RHEA-COMP:14679"/>
        <dbReference type="Rhea" id="RHEA-COMP:14680"/>
        <dbReference type="ChEBI" id="CHEBI:15378"/>
        <dbReference type="ChEBI" id="CHEBI:29950"/>
        <dbReference type="ChEBI" id="CHEBI:57685"/>
        <dbReference type="ChEBI" id="CHEBI:64716"/>
        <dbReference type="ChEBI" id="CHEBI:140658"/>
        <dbReference type="EC" id="2.5.1.145"/>
    </reaction>
</comment>
<dbReference type="Proteomes" id="UP000220251">
    <property type="component" value="Unassembled WGS sequence"/>
</dbReference>
<evidence type="ECO:0000313" key="9">
    <source>
        <dbReference type="Proteomes" id="UP000220251"/>
    </source>
</evidence>
<organism evidence="8 9">
    <name type="scientific">Estrella lausannensis</name>
    <dbReference type="NCBI Taxonomy" id="483423"/>
    <lineage>
        <taxon>Bacteria</taxon>
        <taxon>Pseudomonadati</taxon>
        <taxon>Chlamydiota</taxon>
        <taxon>Chlamydiia</taxon>
        <taxon>Parachlamydiales</taxon>
        <taxon>Candidatus Criblamydiaceae</taxon>
        <taxon>Estrella</taxon>
    </lineage>
</organism>
<feature type="transmembrane region" description="Helical" evidence="7">
    <location>
        <begin position="205"/>
        <end position="226"/>
    </location>
</feature>
<feature type="transmembrane region" description="Helical" evidence="7">
    <location>
        <begin position="260"/>
        <end position="278"/>
    </location>
</feature>
<dbReference type="GO" id="GO:0042158">
    <property type="term" value="P:lipoprotein biosynthetic process"/>
    <property type="evidence" value="ECO:0007669"/>
    <property type="project" value="UniProtKB-UniRule"/>
</dbReference>
<dbReference type="InterPro" id="IPR001640">
    <property type="entry name" value="Lgt"/>
</dbReference>
<evidence type="ECO:0000256" key="5">
    <source>
        <dbReference type="ARBA" id="ARBA00022989"/>
    </source>
</evidence>
<gene>
    <name evidence="7 8" type="primary">lgt</name>
    <name evidence="8" type="ORF">ELAC_1925</name>
</gene>
<dbReference type="Pfam" id="PF01790">
    <property type="entry name" value="LGT"/>
    <property type="match status" value="1"/>
</dbReference>
<protein>
    <recommendedName>
        <fullName evidence="7">Phosphatidylglycerol--prolipoprotein diacylglyceryl transferase</fullName>
        <ecNumber evidence="7">2.5.1.145</ecNumber>
    </recommendedName>
</protein>
<keyword evidence="6 7" id="KW-0472">Membrane</keyword>
<proteinExistence type="inferred from homology"/>
<comment type="subcellular location">
    <subcellularLocation>
        <location evidence="7">Cell membrane</location>
        <topology evidence="7">Multi-pass membrane protein</topology>
    </subcellularLocation>
</comment>
<dbReference type="HAMAP" id="MF_01147">
    <property type="entry name" value="Lgt"/>
    <property type="match status" value="1"/>
</dbReference>
<evidence type="ECO:0000313" key="8">
    <source>
        <dbReference type="EMBL" id="CRX39250.1"/>
    </source>
</evidence>
<feature type="transmembrane region" description="Helical" evidence="7">
    <location>
        <begin position="133"/>
        <end position="153"/>
    </location>
</feature>
<dbReference type="EMBL" id="CWGJ01000026">
    <property type="protein sequence ID" value="CRX39250.1"/>
    <property type="molecule type" value="Genomic_DNA"/>
</dbReference>
<evidence type="ECO:0000256" key="7">
    <source>
        <dbReference type="HAMAP-Rule" id="MF_01147"/>
    </source>
</evidence>
<evidence type="ECO:0000256" key="4">
    <source>
        <dbReference type="ARBA" id="ARBA00022692"/>
    </source>
</evidence>
<feature type="transmembrane region" description="Helical" evidence="7">
    <location>
        <begin position="285"/>
        <end position="303"/>
    </location>
</feature>
<keyword evidence="8" id="KW-0449">Lipoprotein</keyword>
<sequence length="345" mass="38790">MQNTLLSFYFDPDPIAFTVPYFDFEVRWYGILFALGFILGYFFVERVFFRMIDGTREILPRDIASMDALKKAVEKMRGVEGETKVREDKAYLGLVNRSLASMPGLKTRSDIVKLFPGAVLPTKELASLFTDRLLWFIIAGCIIGARLGHVLFYDLHYYLAHPAQIFNLRAGGLASHGGAVGVMLGLYAYTALYRSRFSEISFLKLLDVVVVPTALVAFFIRIGNFINQEILGHPTDMPWGVVFGHPVEGGGAVARHPVQLYEALFYLFTYVLLLLLANRLKVGRLAGLFFLLVFGSRFVLEFFKEPQSLVINEHSLLAGQLLSLPFIALSLYLLLRREAAPAKTE</sequence>
<comment type="pathway">
    <text evidence="7">Protein modification; lipoprotein biosynthesis (diacylglyceryl transfer).</text>
</comment>
<dbReference type="RefSeq" id="WP_098039115.1">
    <property type="nucleotide sequence ID" value="NZ_CWGJ01000026.1"/>
</dbReference>
<keyword evidence="8" id="KW-0328">Glycosyltransferase</keyword>
<dbReference type="UniPathway" id="UPA00664"/>
<feature type="transmembrane region" description="Helical" evidence="7">
    <location>
        <begin position="26"/>
        <end position="44"/>
    </location>
</feature>
<dbReference type="AlphaFoldDB" id="A0A0H5E7E0"/>
<keyword evidence="9" id="KW-1185">Reference proteome</keyword>
<feature type="transmembrane region" description="Helical" evidence="7">
    <location>
        <begin position="173"/>
        <end position="193"/>
    </location>
</feature>
<comment type="similarity">
    <text evidence="1 7">Belongs to the Lgt family.</text>
</comment>
<accession>A0A0H5E7E0</accession>
<evidence type="ECO:0000256" key="2">
    <source>
        <dbReference type="ARBA" id="ARBA00022475"/>
    </source>
</evidence>
<dbReference type="NCBIfam" id="TIGR00544">
    <property type="entry name" value="lgt"/>
    <property type="match status" value="1"/>
</dbReference>
<feature type="transmembrane region" description="Helical" evidence="7">
    <location>
        <begin position="315"/>
        <end position="335"/>
    </location>
</feature>
<dbReference type="GO" id="GO:0008961">
    <property type="term" value="F:phosphatidylglycerol-prolipoprotein diacylglyceryl transferase activity"/>
    <property type="evidence" value="ECO:0007669"/>
    <property type="project" value="UniProtKB-UniRule"/>
</dbReference>
<feature type="binding site" evidence="7">
    <location>
        <position position="221"/>
    </location>
    <ligand>
        <name>a 1,2-diacyl-sn-glycero-3-phospho-(1'-sn-glycerol)</name>
        <dbReference type="ChEBI" id="CHEBI:64716"/>
    </ligand>
</feature>
<dbReference type="PROSITE" id="PS01311">
    <property type="entry name" value="LGT"/>
    <property type="match status" value="1"/>
</dbReference>